<dbReference type="OrthoDB" id="1929813at2759"/>
<sequence length="88" mass="9680">MVSATTPRAAEFRSAFGPRYAFQPNFHGATVKTFTRYGFRGACFGAAAGAGALLFTSGIPRIQTDIISYVPIVRDYFKKETHPQDNPF</sequence>
<dbReference type="PANTHER" id="PTHR28254">
    <property type="entry name" value="CYTOCHROME B-C1 COMPLEX SUBUNIT 10"/>
    <property type="match status" value="1"/>
</dbReference>
<reference evidence="1 2" key="1">
    <citation type="journal article" date="2015" name="Genome Announc.">
        <title>Draft Genome Sequence and Gene Annotation of the Entomopathogenic Fungus Verticillium hemipterigenum.</title>
        <authorList>
            <person name="Horn F."/>
            <person name="Habel A."/>
            <person name="Scharf D.H."/>
            <person name="Dworschak J."/>
            <person name="Brakhage A.A."/>
            <person name="Guthke R."/>
            <person name="Hertweck C."/>
            <person name="Linde J."/>
        </authorList>
    </citation>
    <scope>NUCLEOTIDE SEQUENCE [LARGE SCALE GENOMIC DNA]</scope>
</reference>
<protein>
    <recommendedName>
        <fullName evidence="3">Cytochrome b-c1 complex subunit 10</fullName>
    </recommendedName>
</protein>
<dbReference type="STRING" id="1531966.A0A0A1STE3"/>
<dbReference type="InterPro" id="IPR019182">
    <property type="entry name" value="Cytochrome_b-c1_su10_fun"/>
</dbReference>
<evidence type="ECO:0008006" key="3">
    <source>
        <dbReference type="Google" id="ProtNLM"/>
    </source>
</evidence>
<proteinExistence type="predicted"/>
<evidence type="ECO:0000313" key="2">
    <source>
        <dbReference type="Proteomes" id="UP000039046"/>
    </source>
</evidence>
<evidence type="ECO:0000313" key="1">
    <source>
        <dbReference type="EMBL" id="CEJ81441.1"/>
    </source>
</evidence>
<dbReference type="EMBL" id="CDHN01000001">
    <property type="protein sequence ID" value="CEJ81441.1"/>
    <property type="molecule type" value="Genomic_DNA"/>
</dbReference>
<organism evidence="1 2">
    <name type="scientific">[Torrubiella] hemipterigena</name>
    <dbReference type="NCBI Taxonomy" id="1531966"/>
    <lineage>
        <taxon>Eukaryota</taxon>
        <taxon>Fungi</taxon>
        <taxon>Dikarya</taxon>
        <taxon>Ascomycota</taxon>
        <taxon>Pezizomycotina</taxon>
        <taxon>Sordariomycetes</taxon>
        <taxon>Hypocreomycetidae</taxon>
        <taxon>Hypocreales</taxon>
        <taxon>Clavicipitaceae</taxon>
        <taxon>Clavicipitaceae incertae sedis</taxon>
        <taxon>'Torrubiella' clade</taxon>
    </lineage>
</organism>
<dbReference type="AlphaFoldDB" id="A0A0A1STE3"/>
<dbReference type="GO" id="GO:0005739">
    <property type="term" value="C:mitochondrion"/>
    <property type="evidence" value="ECO:0007669"/>
    <property type="project" value="GOC"/>
</dbReference>
<dbReference type="GO" id="GO:0006122">
    <property type="term" value="P:mitochondrial electron transport, ubiquinol to cytochrome c"/>
    <property type="evidence" value="ECO:0007669"/>
    <property type="project" value="InterPro"/>
</dbReference>
<dbReference type="Proteomes" id="UP000039046">
    <property type="component" value="Unassembled WGS sequence"/>
</dbReference>
<dbReference type="Pfam" id="PF09796">
    <property type="entry name" value="QCR10"/>
    <property type="match status" value="1"/>
</dbReference>
<gene>
    <name evidence="1" type="ORF">VHEMI01564</name>
</gene>
<name>A0A0A1STE3_9HYPO</name>
<dbReference type="HOGENOM" id="CLU_152072_0_0_1"/>
<dbReference type="PANTHER" id="PTHR28254:SF1">
    <property type="entry name" value="CYTOCHROME B-C1 COMPLEX SUBUNIT 10, MITOCHONDRIAL"/>
    <property type="match status" value="1"/>
</dbReference>
<keyword evidence="2" id="KW-1185">Reference proteome</keyword>
<accession>A0A0A1STE3</accession>